<dbReference type="Gene3D" id="2.60.40.1180">
    <property type="entry name" value="Golgi alpha-mannosidase II"/>
    <property type="match status" value="1"/>
</dbReference>
<dbReference type="InterPro" id="IPR033452">
    <property type="entry name" value="GH30_C"/>
</dbReference>
<feature type="domain" description="Endo-beta-1,6-galactanase-like" evidence="4">
    <location>
        <begin position="28"/>
        <end position="255"/>
    </location>
</feature>
<keyword evidence="2" id="KW-0732">Signal</keyword>
<dbReference type="Pfam" id="PF14587">
    <property type="entry name" value="Glyco_hydr_30_2"/>
    <property type="match status" value="1"/>
</dbReference>
<name>A0AAE0HKA3_9PEZI</name>
<keyword evidence="3 6" id="KW-0378">Hydrolase</keyword>
<accession>A0AAE0HKA3</accession>
<dbReference type="InterPro" id="IPR001139">
    <property type="entry name" value="Glyco_hydro_30"/>
</dbReference>
<dbReference type="Proteomes" id="UP001278766">
    <property type="component" value="Unassembled WGS sequence"/>
</dbReference>
<organism evidence="6 7">
    <name type="scientific">Chaetomium fimeti</name>
    <dbReference type="NCBI Taxonomy" id="1854472"/>
    <lineage>
        <taxon>Eukaryota</taxon>
        <taxon>Fungi</taxon>
        <taxon>Dikarya</taxon>
        <taxon>Ascomycota</taxon>
        <taxon>Pezizomycotina</taxon>
        <taxon>Sordariomycetes</taxon>
        <taxon>Sordariomycetidae</taxon>
        <taxon>Sordariales</taxon>
        <taxon>Chaetomiaceae</taxon>
        <taxon>Chaetomium</taxon>
    </lineage>
</organism>
<evidence type="ECO:0000259" key="4">
    <source>
        <dbReference type="Pfam" id="PF14587"/>
    </source>
</evidence>
<keyword evidence="7" id="KW-1185">Reference proteome</keyword>
<dbReference type="EMBL" id="JAUEPN010000003">
    <property type="protein sequence ID" value="KAK3298075.1"/>
    <property type="molecule type" value="Genomic_DNA"/>
</dbReference>
<evidence type="ECO:0000256" key="1">
    <source>
        <dbReference type="ARBA" id="ARBA00005382"/>
    </source>
</evidence>
<protein>
    <submittedName>
        <fullName evidence="6">Glycoside hydrolase superfamily</fullName>
    </submittedName>
</protein>
<dbReference type="GO" id="GO:0004348">
    <property type="term" value="F:glucosylceramidase activity"/>
    <property type="evidence" value="ECO:0007669"/>
    <property type="project" value="InterPro"/>
</dbReference>
<evidence type="ECO:0000259" key="5">
    <source>
        <dbReference type="Pfam" id="PF17189"/>
    </source>
</evidence>
<dbReference type="PANTHER" id="PTHR11069">
    <property type="entry name" value="GLUCOSYLCERAMIDASE"/>
    <property type="match status" value="1"/>
</dbReference>
<dbReference type="GeneID" id="87844373"/>
<dbReference type="InterPro" id="IPR013780">
    <property type="entry name" value="Glyco_hydro_b"/>
</dbReference>
<dbReference type="Pfam" id="PF17189">
    <property type="entry name" value="Glyco_hydro_30C"/>
    <property type="match status" value="1"/>
</dbReference>
<sequence>MRPHLLVAPLGLAPGMATSTVEPRQATGITVDLGKTYQTMDGFGTSEAFQRAVTMKRLSETEQRKFLDLMFSMDKGAGLSILRNGIGSSPDMSDDHMVSIQPRNPGGPNAEPKYVWDGSDNGQLWVSTEAAHTYGVKTFYANAWSAPGYMKTNGNDANGGSLCGVSGASCSSGDWKQAFANYLMQYVKYYAAANISITHLGFLNEPDYTTSYASMRSSGSQAADFIKVLRPTLDNNDLGSVIINCCDTMGWTTMNSMLSQMGSTQSMLGTVTGHSYTSSATSQLSTKLKTWMTEAADNNGAWTSAWYSNGGAGEGMTWANHIYSAITGANVSAYLYWIGGQDRSSNTNSKMIRVVNKQVDPSKRLWAMANWSRFVRPGAVRVGASGSGVRTTAFRNVDGMVSVQVINSGGERAVTITVGGGDFVATNATAWVTDNTRDCNPIAATVDATGKVSGNVPSRSMVTFVLRPAAAAKV</sequence>
<evidence type="ECO:0000256" key="2">
    <source>
        <dbReference type="ARBA" id="ARBA00022729"/>
    </source>
</evidence>
<feature type="domain" description="Glycosyl hydrolase family 30 beta sandwich" evidence="5">
    <location>
        <begin position="378"/>
        <end position="464"/>
    </location>
</feature>
<reference evidence="6" key="2">
    <citation type="submission" date="2023-06" db="EMBL/GenBank/DDBJ databases">
        <authorList>
            <consortium name="Lawrence Berkeley National Laboratory"/>
            <person name="Haridas S."/>
            <person name="Hensen N."/>
            <person name="Bonometti L."/>
            <person name="Westerberg I."/>
            <person name="Brannstrom I.O."/>
            <person name="Guillou S."/>
            <person name="Cros-Aarteil S."/>
            <person name="Calhoun S."/>
            <person name="Kuo A."/>
            <person name="Mondo S."/>
            <person name="Pangilinan J."/>
            <person name="Riley R."/>
            <person name="Labutti K."/>
            <person name="Andreopoulos B."/>
            <person name="Lipzen A."/>
            <person name="Chen C."/>
            <person name="Yanf M."/>
            <person name="Daum C."/>
            <person name="Ng V."/>
            <person name="Clum A."/>
            <person name="Steindorff A."/>
            <person name="Ohm R."/>
            <person name="Martin F."/>
            <person name="Silar P."/>
            <person name="Natvig D."/>
            <person name="Lalanne C."/>
            <person name="Gautier V."/>
            <person name="Ament-Velasquez S.L."/>
            <person name="Kruys A."/>
            <person name="Hutchinson M.I."/>
            <person name="Powell A.J."/>
            <person name="Barry K."/>
            <person name="Miller A.N."/>
            <person name="Grigoriev I.V."/>
            <person name="Debuchy R."/>
            <person name="Gladieux P."/>
            <person name="Thoren M.H."/>
            <person name="Johannesson H."/>
        </authorList>
    </citation>
    <scope>NUCLEOTIDE SEQUENCE</scope>
    <source>
        <strain evidence="6">CBS 168.71</strain>
    </source>
</reference>
<dbReference type="Gene3D" id="3.20.20.80">
    <property type="entry name" value="Glycosidases"/>
    <property type="match status" value="1"/>
</dbReference>
<evidence type="ECO:0000256" key="3">
    <source>
        <dbReference type="ARBA" id="ARBA00022801"/>
    </source>
</evidence>
<dbReference type="SUPFAM" id="SSF51011">
    <property type="entry name" value="Glycosyl hydrolase domain"/>
    <property type="match status" value="1"/>
</dbReference>
<reference evidence="6" key="1">
    <citation type="journal article" date="2023" name="Mol. Phylogenet. Evol.">
        <title>Genome-scale phylogeny and comparative genomics of the fungal order Sordariales.</title>
        <authorList>
            <person name="Hensen N."/>
            <person name="Bonometti L."/>
            <person name="Westerberg I."/>
            <person name="Brannstrom I.O."/>
            <person name="Guillou S."/>
            <person name="Cros-Aarteil S."/>
            <person name="Calhoun S."/>
            <person name="Haridas S."/>
            <person name="Kuo A."/>
            <person name="Mondo S."/>
            <person name="Pangilinan J."/>
            <person name="Riley R."/>
            <person name="LaButti K."/>
            <person name="Andreopoulos B."/>
            <person name="Lipzen A."/>
            <person name="Chen C."/>
            <person name="Yan M."/>
            <person name="Daum C."/>
            <person name="Ng V."/>
            <person name="Clum A."/>
            <person name="Steindorff A."/>
            <person name="Ohm R.A."/>
            <person name="Martin F."/>
            <person name="Silar P."/>
            <person name="Natvig D.O."/>
            <person name="Lalanne C."/>
            <person name="Gautier V."/>
            <person name="Ament-Velasquez S.L."/>
            <person name="Kruys A."/>
            <person name="Hutchinson M.I."/>
            <person name="Powell A.J."/>
            <person name="Barry K."/>
            <person name="Miller A.N."/>
            <person name="Grigoriev I.V."/>
            <person name="Debuchy R."/>
            <person name="Gladieux P."/>
            <person name="Hiltunen Thoren M."/>
            <person name="Johannesson H."/>
        </authorList>
    </citation>
    <scope>NUCLEOTIDE SEQUENCE</scope>
    <source>
        <strain evidence="6">CBS 168.71</strain>
    </source>
</reference>
<gene>
    <name evidence="6" type="ORF">B0H64DRAFT_458819</name>
</gene>
<dbReference type="InterPro" id="IPR039514">
    <property type="entry name" value="6GAL-like"/>
</dbReference>
<dbReference type="AlphaFoldDB" id="A0AAE0HKA3"/>
<evidence type="ECO:0000313" key="6">
    <source>
        <dbReference type="EMBL" id="KAK3298075.1"/>
    </source>
</evidence>
<evidence type="ECO:0000313" key="7">
    <source>
        <dbReference type="Proteomes" id="UP001278766"/>
    </source>
</evidence>
<dbReference type="PANTHER" id="PTHR11069:SF23">
    <property type="entry name" value="LYSOSOMAL ACID GLUCOSYLCERAMIDASE"/>
    <property type="match status" value="1"/>
</dbReference>
<dbReference type="GO" id="GO:0006680">
    <property type="term" value="P:glucosylceramide catabolic process"/>
    <property type="evidence" value="ECO:0007669"/>
    <property type="project" value="TreeGrafter"/>
</dbReference>
<dbReference type="SUPFAM" id="SSF51445">
    <property type="entry name" value="(Trans)glycosidases"/>
    <property type="match status" value="1"/>
</dbReference>
<comment type="similarity">
    <text evidence="1">Belongs to the glycosyl hydrolase 30 family.</text>
</comment>
<dbReference type="GO" id="GO:0016020">
    <property type="term" value="C:membrane"/>
    <property type="evidence" value="ECO:0007669"/>
    <property type="project" value="GOC"/>
</dbReference>
<comment type="caution">
    <text evidence="6">The sequence shown here is derived from an EMBL/GenBank/DDBJ whole genome shotgun (WGS) entry which is preliminary data.</text>
</comment>
<dbReference type="InterPro" id="IPR017853">
    <property type="entry name" value="GH"/>
</dbReference>
<proteinExistence type="inferred from homology"/>
<dbReference type="RefSeq" id="XP_062661589.1">
    <property type="nucleotide sequence ID" value="XM_062807425.1"/>
</dbReference>